<protein>
    <recommendedName>
        <fullName evidence="7">Small ribosomal subunit protein mS29</fullName>
    </recommendedName>
</protein>
<dbReference type="PANTHER" id="PTHR12810">
    <property type="entry name" value="MITOCHONDRIAL 28S RIBOSOMAL PROTEIN S29"/>
    <property type="match status" value="1"/>
</dbReference>
<evidence type="ECO:0000256" key="7">
    <source>
        <dbReference type="ARBA" id="ARBA00035140"/>
    </source>
</evidence>
<keyword evidence="6" id="KW-0687">Ribonucleoprotein</keyword>
<proteinExistence type="inferred from homology"/>
<accession>A0A7D9JVY0</accession>
<comment type="similarity">
    <text evidence="2">Belongs to the mitochondrion-specific ribosomal protein mS29 family.</text>
</comment>
<keyword evidence="3" id="KW-0809">Transit peptide</keyword>
<comment type="caution">
    <text evidence="8">The sequence shown here is derived from an EMBL/GenBank/DDBJ whole genome shotgun (WGS) entry which is preliminary data.</text>
</comment>
<evidence type="ECO:0000256" key="4">
    <source>
        <dbReference type="ARBA" id="ARBA00022980"/>
    </source>
</evidence>
<dbReference type="Proteomes" id="UP001152795">
    <property type="component" value="Unassembled WGS sequence"/>
</dbReference>
<gene>
    <name evidence="8" type="ORF">PACLA_8A089034</name>
</gene>
<dbReference type="InterPro" id="IPR019368">
    <property type="entry name" value="Ribosomal_mS29"/>
</dbReference>
<evidence type="ECO:0000256" key="3">
    <source>
        <dbReference type="ARBA" id="ARBA00022946"/>
    </source>
</evidence>
<evidence type="ECO:0000256" key="1">
    <source>
        <dbReference type="ARBA" id="ARBA00004173"/>
    </source>
</evidence>
<keyword evidence="5" id="KW-0496">Mitochondrion</keyword>
<evidence type="ECO:0000313" key="9">
    <source>
        <dbReference type="Proteomes" id="UP001152795"/>
    </source>
</evidence>
<feature type="non-terminal residue" evidence="8">
    <location>
        <position position="138"/>
    </location>
</feature>
<dbReference type="OrthoDB" id="274828at2759"/>
<keyword evidence="9" id="KW-1185">Reference proteome</keyword>
<evidence type="ECO:0000256" key="5">
    <source>
        <dbReference type="ARBA" id="ARBA00023128"/>
    </source>
</evidence>
<dbReference type="EMBL" id="CACRXK020023003">
    <property type="protein sequence ID" value="CAB4037372.1"/>
    <property type="molecule type" value="Genomic_DNA"/>
</dbReference>
<dbReference type="GO" id="GO:0003735">
    <property type="term" value="F:structural constituent of ribosome"/>
    <property type="evidence" value="ECO:0007669"/>
    <property type="project" value="TreeGrafter"/>
</dbReference>
<sequence>KQNILPSPYKPERFDQPDEALSWLKTFQILNDKRLPQVKTTKDYKVGQKISIDAGSSISAVINQAFHRPNFATDAVGITVREVQRLSSQIPVLFATDEFNGLFWKTSLKNPETNDWLKPQDLSMVHHFGKLFKQNSSL</sequence>
<keyword evidence="4" id="KW-0689">Ribosomal protein</keyword>
<dbReference type="Pfam" id="PF10236">
    <property type="entry name" value="DAP3"/>
    <property type="match status" value="1"/>
</dbReference>
<name>A0A7D9JVY0_PARCT</name>
<evidence type="ECO:0000313" key="8">
    <source>
        <dbReference type="EMBL" id="CAB4037372.1"/>
    </source>
</evidence>
<organism evidence="8 9">
    <name type="scientific">Paramuricea clavata</name>
    <name type="common">Red gorgonian</name>
    <name type="synonym">Violescent sea-whip</name>
    <dbReference type="NCBI Taxonomy" id="317549"/>
    <lineage>
        <taxon>Eukaryota</taxon>
        <taxon>Metazoa</taxon>
        <taxon>Cnidaria</taxon>
        <taxon>Anthozoa</taxon>
        <taxon>Octocorallia</taxon>
        <taxon>Malacalcyonacea</taxon>
        <taxon>Plexauridae</taxon>
        <taxon>Paramuricea</taxon>
    </lineage>
</organism>
<dbReference type="PANTHER" id="PTHR12810:SF0">
    <property type="entry name" value="SMALL RIBOSOMAL SUBUNIT PROTEIN MS29"/>
    <property type="match status" value="1"/>
</dbReference>
<evidence type="ECO:0000256" key="6">
    <source>
        <dbReference type="ARBA" id="ARBA00023274"/>
    </source>
</evidence>
<dbReference type="AlphaFoldDB" id="A0A7D9JVY0"/>
<reference evidence="8" key="1">
    <citation type="submission" date="2020-04" db="EMBL/GenBank/DDBJ databases">
        <authorList>
            <person name="Alioto T."/>
            <person name="Alioto T."/>
            <person name="Gomez Garrido J."/>
        </authorList>
    </citation>
    <scope>NUCLEOTIDE SEQUENCE</scope>
    <source>
        <strain evidence="8">A484AB</strain>
    </source>
</reference>
<comment type="subcellular location">
    <subcellularLocation>
        <location evidence="1">Mitochondrion</location>
    </subcellularLocation>
</comment>
<evidence type="ECO:0000256" key="2">
    <source>
        <dbReference type="ARBA" id="ARBA00009863"/>
    </source>
</evidence>
<feature type="non-terminal residue" evidence="8">
    <location>
        <position position="1"/>
    </location>
</feature>
<dbReference type="GO" id="GO:0005763">
    <property type="term" value="C:mitochondrial small ribosomal subunit"/>
    <property type="evidence" value="ECO:0007669"/>
    <property type="project" value="TreeGrafter"/>
</dbReference>